<proteinExistence type="inferred from homology"/>
<comment type="similarity">
    <text evidence="1 2">Belongs to the outer membrane factor (OMF) (TC 1.B.17) family.</text>
</comment>
<dbReference type="OrthoDB" id="9770517at2"/>
<dbReference type="SUPFAM" id="SSF56954">
    <property type="entry name" value="Outer membrane efflux proteins (OEP)"/>
    <property type="match status" value="1"/>
</dbReference>
<dbReference type="RefSeq" id="WP_136551009.1">
    <property type="nucleotide sequence ID" value="NZ_STGJ01000001.1"/>
</dbReference>
<accession>A0A4T0V5H5</accession>
<evidence type="ECO:0000313" key="3">
    <source>
        <dbReference type="EMBL" id="TIC86998.1"/>
    </source>
</evidence>
<dbReference type="PANTHER" id="PTHR30203:SF33">
    <property type="entry name" value="BLR4455 PROTEIN"/>
    <property type="match status" value="1"/>
</dbReference>
<name>A0A4T0V5H5_9NEIS</name>
<keyword evidence="4" id="KW-1185">Reference proteome</keyword>
<dbReference type="GO" id="GO:0005886">
    <property type="term" value="C:plasma membrane"/>
    <property type="evidence" value="ECO:0007669"/>
    <property type="project" value="UniProtKB-SubCell"/>
</dbReference>
<keyword evidence="2" id="KW-0564">Palmitate</keyword>
<dbReference type="Pfam" id="PF02321">
    <property type="entry name" value="OEP"/>
    <property type="match status" value="2"/>
</dbReference>
<keyword evidence="2" id="KW-0449">Lipoprotein</keyword>
<keyword evidence="2" id="KW-0812">Transmembrane</keyword>
<dbReference type="PANTHER" id="PTHR30203">
    <property type="entry name" value="OUTER MEMBRANE CATION EFFLUX PROTEIN"/>
    <property type="match status" value="1"/>
</dbReference>
<gene>
    <name evidence="3" type="ORF">E5K04_00865</name>
</gene>
<evidence type="ECO:0000256" key="2">
    <source>
        <dbReference type="RuleBase" id="RU362097"/>
    </source>
</evidence>
<dbReference type="AlphaFoldDB" id="A0A4T0V5H5"/>
<dbReference type="Gene3D" id="2.20.200.10">
    <property type="entry name" value="Outer membrane efflux proteins (OEP)"/>
    <property type="match status" value="1"/>
</dbReference>
<dbReference type="Gene3D" id="1.20.1600.10">
    <property type="entry name" value="Outer membrane efflux proteins (OEP)"/>
    <property type="match status" value="1"/>
</dbReference>
<dbReference type="InterPro" id="IPR003423">
    <property type="entry name" value="OMP_efflux"/>
</dbReference>
<comment type="subcellular location">
    <subcellularLocation>
        <location evidence="2">Cell membrane</location>
        <topology evidence="2">Lipid-anchor</topology>
    </subcellularLocation>
</comment>
<dbReference type="GO" id="GO:0015562">
    <property type="term" value="F:efflux transmembrane transporter activity"/>
    <property type="evidence" value="ECO:0007669"/>
    <property type="project" value="InterPro"/>
</dbReference>
<dbReference type="PROSITE" id="PS51257">
    <property type="entry name" value="PROKAR_LIPOPROTEIN"/>
    <property type="match status" value="1"/>
</dbReference>
<keyword evidence="2" id="KW-1134">Transmembrane beta strand</keyword>
<organism evidence="3 4">
    <name type="scientific">Crenobacter intestini</name>
    <dbReference type="NCBI Taxonomy" id="2563443"/>
    <lineage>
        <taxon>Bacteria</taxon>
        <taxon>Pseudomonadati</taxon>
        <taxon>Pseudomonadota</taxon>
        <taxon>Betaproteobacteria</taxon>
        <taxon>Neisseriales</taxon>
        <taxon>Neisseriaceae</taxon>
        <taxon>Crenobacter</taxon>
    </lineage>
</organism>
<comment type="caution">
    <text evidence="3">The sequence shown here is derived from an EMBL/GenBank/DDBJ whole genome shotgun (WGS) entry which is preliminary data.</text>
</comment>
<dbReference type="EMBL" id="STGJ01000001">
    <property type="protein sequence ID" value="TIC86998.1"/>
    <property type="molecule type" value="Genomic_DNA"/>
</dbReference>
<dbReference type="NCBIfam" id="TIGR01845">
    <property type="entry name" value="outer_NodT"/>
    <property type="match status" value="1"/>
</dbReference>
<protein>
    <submittedName>
        <fullName evidence="3">Efflux transporter outer membrane subunit</fullName>
    </submittedName>
</protein>
<dbReference type="InterPro" id="IPR010131">
    <property type="entry name" value="MdtP/NodT-like"/>
</dbReference>
<evidence type="ECO:0000313" key="4">
    <source>
        <dbReference type="Proteomes" id="UP000308891"/>
    </source>
</evidence>
<keyword evidence="2" id="KW-0472">Membrane</keyword>
<dbReference type="Proteomes" id="UP000308891">
    <property type="component" value="Unassembled WGS sequence"/>
</dbReference>
<reference evidence="3 4" key="1">
    <citation type="submission" date="2019-04" db="EMBL/GenBank/DDBJ databases">
        <title>Crenobacter sp. nov.</title>
        <authorList>
            <person name="Shi S."/>
        </authorList>
    </citation>
    <scope>NUCLEOTIDE SEQUENCE [LARGE SCALE GENOMIC DNA]</scope>
    <source>
        <strain evidence="3 4">GY 70310</strain>
    </source>
</reference>
<sequence length="470" mass="50386">MKNIAYLTLFALVSGCAVGPDYRQPAIDTPQAFSGLPKDAQAAVLDDAWWRAFGDPVLDAYVDEALRNNRDLAIALANVEAAAGQLTTASAALYPQLGYQLNGQRGVTSTQRLAGDSSSSDSYQFLGNASWEIDLWGGLRRQREAAKAQLAASEQARRGVLLSVTGTVVQGYLQLRGLDRQLEITRRTAQSYEETVKLFELQFRYGAVARINVEQVKSQYQQALSAIPPLEASIAQSENALSLLLGRNPGPIKRGKDIDALTLPQVPAALPSSLLTQRPDILEAERQLVAANAQIGVARAQFFPTISLTGNAGNVSLALSDLFKGGTSIWGVGAAVAGTVFSGGSTLGQVRSAEAKKRAAEQTYLKTVQQAFADVENALSQYSADGRKLASEVALTRSSKEYADLAWLQYDGGLAPYLTVLDARRQLYAAEISQAQARTSQLGDAAKLYLVFGGTWVDRAAMLNTPPPAR</sequence>
<evidence type="ECO:0000256" key="1">
    <source>
        <dbReference type="ARBA" id="ARBA00007613"/>
    </source>
</evidence>